<dbReference type="InterPro" id="IPR015947">
    <property type="entry name" value="PUA-like_sf"/>
</dbReference>
<evidence type="ECO:0008006" key="3">
    <source>
        <dbReference type="Google" id="ProtNLM"/>
    </source>
</evidence>
<dbReference type="SUPFAM" id="SSF88697">
    <property type="entry name" value="PUA domain-like"/>
    <property type="match status" value="1"/>
</dbReference>
<evidence type="ECO:0000313" key="2">
    <source>
        <dbReference type="Proteomes" id="UP000231388"/>
    </source>
</evidence>
<protein>
    <recommendedName>
        <fullName evidence="3">ASCH domain-containing protein</fullName>
    </recommendedName>
</protein>
<name>A0A2G9XC80_UNCKA</name>
<reference evidence="1 2" key="1">
    <citation type="submission" date="2017-09" db="EMBL/GenBank/DDBJ databases">
        <title>Depth-based differentiation of microbial function through sediment-hosted aquifers and enrichment of novel symbionts in the deep terrestrial subsurface.</title>
        <authorList>
            <person name="Probst A.J."/>
            <person name="Ladd B."/>
            <person name="Jarett J.K."/>
            <person name="Geller-Mcgrath D.E."/>
            <person name="Sieber C.M."/>
            <person name="Emerson J.B."/>
            <person name="Anantharaman K."/>
            <person name="Thomas B.C."/>
            <person name="Malmstrom R."/>
            <person name="Stieglmeier M."/>
            <person name="Klingl A."/>
            <person name="Woyke T."/>
            <person name="Ryan C.M."/>
            <person name="Banfield J.F."/>
        </authorList>
    </citation>
    <scope>NUCLEOTIDE SEQUENCE [LARGE SCALE GENOMIC DNA]</scope>
    <source>
        <strain evidence="1">CG23_combo_of_CG06-09_8_20_14_all_40_14</strain>
    </source>
</reference>
<evidence type="ECO:0000313" key="1">
    <source>
        <dbReference type="EMBL" id="PIP04537.1"/>
    </source>
</evidence>
<dbReference type="EMBL" id="PCQY01000024">
    <property type="protein sequence ID" value="PIP04537.1"/>
    <property type="molecule type" value="Genomic_DNA"/>
</dbReference>
<proteinExistence type="predicted"/>
<accession>A0A2G9XC80</accession>
<dbReference type="Proteomes" id="UP000231388">
    <property type="component" value="Unassembled WGS sequence"/>
</dbReference>
<organism evidence="1 2">
    <name type="scientific">candidate division WWE3 bacterium CG23_combo_of_CG06-09_8_20_14_all_40_14</name>
    <dbReference type="NCBI Taxonomy" id="1975095"/>
    <lineage>
        <taxon>Bacteria</taxon>
        <taxon>Katanobacteria</taxon>
    </lineage>
</organism>
<comment type="caution">
    <text evidence="1">The sequence shown here is derived from an EMBL/GenBank/DDBJ whole genome shotgun (WGS) entry which is preliminary data.</text>
</comment>
<sequence>MTREVIFSLKPEFAALIESREKNHEFRGYLPKITPRKIWFYITKPVSSLVYIAEVGSAVVYPQKIGIAGVGNSDFNAGRKMSKYAFPIMHLCVLKRPLPLVELQEKFGFTAPQGFVYANKYPKLYNFVYGEENTLIGIF</sequence>
<gene>
    <name evidence="1" type="ORF">COX53_01920</name>
</gene>
<dbReference type="AlphaFoldDB" id="A0A2G9XC80"/>